<proteinExistence type="inferred from homology"/>
<evidence type="ECO:0000256" key="4">
    <source>
        <dbReference type="HAMAP-Rule" id="MF_01401"/>
    </source>
</evidence>
<name>A0AAU9F4J5_9BACT</name>
<evidence type="ECO:0000313" key="6">
    <source>
        <dbReference type="EMBL" id="BEQ16062.1"/>
    </source>
</evidence>
<feature type="domain" description="Peptide methionine sulphoxide reductase MsrA" evidence="5">
    <location>
        <begin position="40"/>
        <end position="190"/>
    </location>
</feature>
<dbReference type="EMBL" id="AP028679">
    <property type="protein sequence ID" value="BEQ16062.1"/>
    <property type="molecule type" value="Genomic_DNA"/>
</dbReference>
<dbReference type="Gene3D" id="3.30.1060.10">
    <property type="entry name" value="Peptide methionine sulphoxide reductase MsrA"/>
    <property type="match status" value="1"/>
</dbReference>
<evidence type="ECO:0000256" key="1">
    <source>
        <dbReference type="ARBA" id="ARBA00023002"/>
    </source>
</evidence>
<organism evidence="6 7">
    <name type="scientific">Desulfoferula mesophila</name>
    <dbReference type="NCBI Taxonomy" id="3058419"/>
    <lineage>
        <taxon>Bacteria</taxon>
        <taxon>Pseudomonadati</taxon>
        <taxon>Thermodesulfobacteriota</taxon>
        <taxon>Desulfarculia</taxon>
        <taxon>Desulfarculales</taxon>
        <taxon>Desulfarculaceae</taxon>
        <taxon>Desulfoferula</taxon>
    </lineage>
</organism>
<dbReference type="KEGG" id="dmp:FAK_31280"/>
<dbReference type="InterPro" id="IPR036509">
    <property type="entry name" value="Met_Sox_Rdtase_MsrA_sf"/>
</dbReference>
<dbReference type="InterPro" id="IPR002569">
    <property type="entry name" value="Met_Sox_Rdtase_MsrA_dom"/>
</dbReference>
<evidence type="ECO:0000313" key="7">
    <source>
        <dbReference type="Proteomes" id="UP001366166"/>
    </source>
</evidence>
<keyword evidence="1 4" id="KW-0560">Oxidoreductase</keyword>
<evidence type="ECO:0000259" key="5">
    <source>
        <dbReference type="Pfam" id="PF01625"/>
    </source>
</evidence>
<comment type="catalytic activity">
    <reaction evidence="3 4">
        <text>[thioredoxin]-disulfide + L-methionine + H2O = L-methionine (S)-S-oxide + [thioredoxin]-dithiol</text>
        <dbReference type="Rhea" id="RHEA:19993"/>
        <dbReference type="Rhea" id="RHEA-COMP:10698"/>
        <dbReference type="Rhea" id="RHEA-COMP:10700"/>
        <dbReference type="ChEBI" id="CHEBI:15377"/>
        <dbReference type="ChEBI" id="CHEBI:29950"/>
        <dbReference type="ChEBI" id="CHEBI:50058"/>
        <dbReference type="ChEBI" id="CHEBI:57844"/>
        <dbReference type="ChEBI" id="CHEBI:58772"/>
        <dbReference type="EC" id="1.8.4.11"/>
    </reaction>
</comment>
<dbReference type="GO" id="GO:0008113">
    <property type="term" value="F:peptide-methionine (S)-S-oxide reductase activity"/>
    <property type="evidence" value="ECO:0007669"/>
    <property type="project" value="UniProtKB-UniRule"/>
</dbReference>
<keyword evidence="7" id="KW-1185">Reference proteome</keyword>
<feature type="active site" evidence="4">
    <location>
        <position position="47"/>
    </location>
</feature>
<comment type="function">
    <text evidence="4">Has an important function as a repair enzyme for proteins that have been inactivated by oxidation. Catalyzes the reversible oxidation-reduction of methionine sulfoxide in proteins to methionine.</text>
</comment>
<dbReference type="PANTHER" id="PTHR43774">
    <property type="entry name" value="PEPTIDE METHIONINE SULFOXIDE REDUCTASE"/>
    <property type="match status" value="1"/>
</dbReference>
<protein>
    <recommendedName>
        <fullName evidence="4">Peptide methionine sulfoxide reductase MsrA</fullName>
        <shortName evidence="4">Protein-methionine-S-oxide reductase</shortName>
        <ecNumber evidence="4">1.8.4.11</ecNumber>
    </recommendedName>
    <alternativeName>
        <fullName evidence="4">Peptide-methionine (S)-S-oxide reductase</fullName>
        <shortName evidence="4">Peptide Met(O) reductase</shortName>
    </alternativeName>
</protein>
<gene>
    <name evidence="4 6" type="primary">msrA</name>
    <name evidence="6" type="ORF">FAK_31280</name>
</gene>
<dbReference type="SUPFAM" id="SSF55068">
    <property type="entry name" value="Peptide methionine sulfoxide reductase"/>
    <property type="match status" value="1"/>
</dbReference>
<evidence type="ECO:0000256" key="2">
    <source>
        <dbReference type="ARBA" id="ARBA00047806"/>
    </source>
</evidence>
<dbReference type="Pfam" id="PF01625">
    <property type="entry name" value="PMSR"/>
    <property type="match status" value="1"/>
</dbReference>
<dbReference type="RefSeq" id="WP_338601358.1">
    <property type="nucleotide sequence ID" value="NZ_AP028679.1"/>
</dbReference>
<dbReference type="PANTHER" id="PTHR43774:SF1">
    <property type="entry name" value="PEPTIDE METHIONINE SULFOXIDE REDUCTASE MSRA 2"/>
    <property type="match status" value="1"/>
</dbReference>
<dbReference type="EC" id="1.8.4.11" evidence="4"/>
<dbReference type="NCBIfam" id="TIGR00401">
    <property type="entry name" value="msrA"/>
    <property type="match status" value="1"/>
</dbReference>
<dbReference type="HAMAP" id="MF_01401">
    <property type="entry name" value="MsrA"/>
    <property type="match status" value="1"/>
</dbReference>
<sequence>MSGKRVNQHWLWAVILAASVLLGASAMGKDMSSEQGKTATATFAGGCFWCMEPPFDKLPGVISTTSGYTGGTVKDPTYEEVSAGGTGHAEALEVVYDPSKITYAQLLDVFWRNIDPTVKDRQFCDVGNQYRTAIFYHDDEQKRLALESKQRLEKSGKLGAVYTEIVPAGPFYPAEDYHQDYYQKNPIRYKYYRWSCGRDQRLEELWGK</sequence>
<reference evidence="7" key="1">
    <citation type="journal article" date="2023" name="Arch. Microbiol.">
        <title>Desulfoferula mesophilus gen. nov. sp. nov., a mesophilic sulfate-reducing bacterium isolated from a brackish lake sediment.</title>
        <authorList>
            <person name="Watanabe T."/>
            <person name="Yabe T."/>
            <person name="Tsuji J.M."/>
            <person name="Fukui M."/>
        </authorList>
    </citation>
    <scope>NUCLEOTIDE SEQUENCE [LARGE SCALE GENOMIC DNA]</scope>
    <source>
        <strain evidence="7">12FAK</strain>
    </source>
</reference>
<accession>A0AAU9F4J5</accession>
<dbReference type="Proteomes" id="UP001366166">
    <property type="component" value="Chromosome"/>
</dbReference>
<comment type="catalytic activity">
    <reaction evidence="2 4">
        <text>L-methionyl-[protein] + [thioredoxin]-disulfide + H2O = L-methionyl-(S)-S-oxide-[protein] + [thioredoxin]-dithiol</text>
        <dbReference type="Rhea" id="RHEA:14217"/>
        <dbReference type="Rhea" id="RHEA-COMP:10698"/>
        <dbReference type="Rhea" id="RHEA-COMP:10700"/>
        <dbReference type="Rhea" id="RHEA-COMP:12313"/>
        <dbReference type="Rhea" id="RHEA-COMP:12315"/>
        <dbReference type="ChEBI" id="CHEBI:15377"/>
        <dbReference type="ChEBI" id="CHEBI:16044"/>
        <dbReference type="ChEBI" id="CHEBI:29950"/>
        <dbReference type="ChEBI" id="CHEBI:44120"/>
        <dbReference type="ChEBI" id="CHEBI:50058"/>
        <dbReference type="EC" id="1.8.4.11"/>
    </reaction>
</comment>
<dbReference type="AlphaFoldDB" id="A0AAU9F4J5"/>
<evidence type="ECO:0000256" key="3">
    <source>
        <dbReference type="ARBA" id="ARBA00048782"/>
    </source>
</evidence>
<comment type="similarity">
    <text evidence="4">Belongs to the MsrA Met sulfoxide reductase family.</text>
</comment>